<evidence type="ECO:0000256" key="1">
    <source>
        <dbReference type="SAM" id="MobiDB-lite"/>
    </source>
</evidence>
<dbReference type="OrthoDB" id="3688636at2759"/>
<accession>A0A316ZUJ8</accession>
<gene>
    <name evidence="2" type="ORF">Ptr86124_002520</name>
</gene>
<name>A0A316ZUJ8_9PLEO</name>
<feature type="compositionally biased region" description="Polar residues" evidence="1">
    <location>
        <begin position="381"/>
        <end position="399"/>
    </location>
</feature>
<feature type="region of interest" description="Disordered" evidence="1">
    <location>
        <begin position="381"/>
        <end position="418"/>
    </location>
</feature>
<dbReference type="Proteomes" id="UP000249757">
    <property type="component" value="Unassembled WGS sequence"/>
</dbReference>
<proteinExistence type="predicted"/>
<organism evidence="2 3">
    <name type="scientific">Pyrenophora tritici-repentis</name>
    <dbReference type="NCBI Taxonomy" id="45151"/>
    <lineage>
        <taxon>Eukaryota</taxon>
        <taxon>Fungi</taxon>
        <taxon>Dikarya</taxon>
        <taxon>Ascomycota</taxon>
        <taxon>Pezizomycotina</taxon>
        <taxon>Dothideomycetes</taxon>
        <taxon>Pleosporomycetidae</taxon>
        <taxon>Pleosporales</taxon>
        <taxon>Pleosporineae</taxon>
        <taxon>Pleosporaceae</taxon>
        <taxon>Pyrenophora</taxon>
    </lineage>
</organism>
<feature type="compositionally biased region" description="Low complexity" evidence="1">
    <location>
        <begin position="109"/>
        <end position="119"/>
    </location>
</feature>
<comment type="caution">
    <text evidence="2">The sequence shown here is derived from an EMBL/GenBank/DDBJ whole genome shotgun (WGS) entry which is preliminary data.</text>
</comment>
<sequence length="489" mass="53341">MAHIDSDPIEILGWALDNLSPAEVVRASVGQFEPKIANNANVASAGPTEVGTSPANTQSTASASPFPSHADAIFSPNAQGSNGNVGPSEGTCPSSCSNSPQHDQQLFVPSTSSSPLLSNPSPEANLVLESLHAASSHDILCRAMTFFNARMGPRRARINYLVRSIQGFVEAPALAADFARDLWSSRSAIFVKPETSDCSTRLRSLYEGHRKIKRAREQHSYAARFCYIYLEHDLEALSQSQFLVLSQGRGKMTAAFELQAQIISTTVDVVKSERKAGRGYLQLLMEGGPGFILRLGRNVSTLWERKLSSSDISLIIEFLKIETPDLFDEIKSYDESAARALLDGFIAYGWTSEEIMSSRSSLFHKLREYVNLEDLLHDSTSGALPALTQPTSTSTSSRFLQHPESNSTSSDDNEEMSNAGMSLEPLSLADHLGLLEYPLSGPETIGDLWEMSAMELESILAQTEELVDAQNSMDLPTWNDCFTEGIGSF</sequence>
<reference evidence="3" key="1">
    <citation type="journal article" date="2022" name="Microb. Genom.">
        <title>A global pangenome for the wheat fungal pathogen Pyrenophora tritici-repentis and prediction of effector protein structural homology.</title>
        <authorList>
            <person name="Moolhuijzen P.M."/>
            <person name="See P.T."/>
            <person name="Shi G."/>
            <person name="Powell H.R."/>
            <person name="Cockram J."/>
            <person name="Jorgensen L.N."/>
            <person name="Benslimane H."/>
            <person name="Strelkov S.E."/>
            <person name="Turner J."/>
            <person name="Liu Z."/>
            <person name="Moffat C.S."/>
        </authorList>
    </citation>
    <scope>NUCLEOTIDE SEQUENCE [LARGE SCALE GENOMIC DNA]</scope>
</reference>
<protein>
    <submittedName>
        <fullName evidence="2">Uncharacterized protein</fullName>
    </submittedName>
</protein>
<evidence type="ECO:0000313" key="2">
    <source>
        <dbReference type="EMBL" id="KAI1519392.1"/>
    </source>
</evidence>
<dbReference type="AlphaFoldDB" id="A0A316ZUJ8"/>
<feature type="compositionally biased region" description="Polar residues" evidence="1">
    <location>
        <begin position="50"/>
        <end position="65"/>
    </location>
</feature>
<dbReference type="EMBL" id="NRDI02000002">
    <property type="protein sequence ID" value="KAI1519392.1"/>
    <property type="molecule type" value="Genomic_DNA"/>
</dbReference>
<keyword evidence="3" id="KW-1185">Reference proteome</keyword>
<feature type="compositionally biased region" description="Polar residues" evidence="1">
    <location>
        <begin position="76"/>
        <end position="108"/>
    </location>
</feature>
<evidence type="ECO:0000313" key="3">
    <source>
        <dbReference type="Proteomes" id="UP000249757"/>
    </source>
</evidence>
<feature type="region of interest" description="Disordered" evidence="1">
    <location>
        <begin position="43"/>
        <end position="119"/>
    </location>
</feature>